<evidence type="ECO:0000256" key="7">
    <source>
        <dbReference type="ARBA" id="ARBA00022832"/>
    </source>
</evidence>
<dbReference type="InterPro" id="IPR014031">
    <property type="entry name" value="Ketoacyl_synth_C"/>
</dbReference>
<evidence type="ECO:0000256" key="9">
    <source>
        <dbReference type="ARBA" id="ARBA00023160"/>
    </source>
</evidence>
<keyword evidence="9" id="KW-0275">Fatty acid biosynthesis</keyword>
<evidence type="ECO:0000256" key="8">
    <source>
        <dbReference type="ARBA" id="ARBA00023098"/>
    </source>
</evidence>
<name>A0A426U211_9CHLR</name>
<evidence type="ECO:0000313" key="14">
    <source>
        <dbReference type="EMBL" id="RRR73545.1"/>
    </source>
</evidence>
<dbReference type="Pfam" id="PF07977">
    <property type="entry name" value="FabA"/>
    <property type="match status" value="2"/>
</dbReference>
<dbReference type="InterPro" id="IPR029069">
    <property type="entry name" value="HotDog_dom_sf"/>
</dbReference>
<dbReference type="PROSITE" id="PS52004">
    <property type="entry name" value="KS3_2"/>
    <property type="match status" value="2"/>
</dbReference>
<evidence type="ECO:0000256" key="6">
    <source>
        <dbReference type="ARBA" id="ARBA00022679"/>
    </source>
</evidence>
<dbReference type="UniPathway" id="UPA00094"/>
<gene>
    <name evidence="14" type="ORF">EI684_08625</name>
</gene>
<dbReference type="PROSITE" id="PS00606">
    <property type="entry name" value="KS3_1"/>
    <property type="match status" value="1"/>
</dbReference>
<dbReference type="InterPro" id="IPR016039">
    <property type="entry name" value="Thiolase-like"/>
</dbReference>
<evidence type="ECO:0000256" key="5">
    <source>
        <dbReference type="ARBA" id="ARBA00022553"/>
    </source>
</evidence>
<dbReference type="PANTHER" id="PTHR43074:SF1">
    <property type="entry name" value="BETA-KETOACYL SYNTHASE FAMILY PROTEIN-RELATED"/>
    <property type="match status" value="1"/>
</dbReference>
<organism evidence="14 15">
    <name type="scientific">Candidatus Viridilinea halotolerans</name>
    <dbReference type="NCBI Taxonomy" id="2491704"/>
    <lineage>
        <taxon>Bacteria</taxon>
        <taxon>Bacillati</taxon>
        <taxon>Chloroflexota</taxon>
        <taxon>Chloroflexia</taxon>
        <taxon>Chloroflexales</taxon>
        <taxon>Chloroflexineae</taxon>
        <taxon>Oscillochloridaceae</taxon>
        <taxon>Candidatus Viridilinea</taxon>
    </lineage>
</organism>
<evidence type="ECO:0000256" key="4">
    <source>
        <dbReference type="ARBA" id="ARBA00022516"/>
    </source>
</evidence>
<dbReference type="CDD" id="cd00833">
    <property type="entry name" value="PKS"/>
    <property type="match status" value="2"/>
</dbReference>
<dbReference type="Gene3D" id="3.40.366.10">
    <property type="entry name" value="Malonyl-Coenzyme A Acyl Carrier Protein, domain 2"/>
    <property type="match status" value="1"/>
</dbReference>
<evidence type="ECO:0000256" key="11">
    <source>
        <dbReference type="RuleBase" id="RU003694"/>
    </source>
</evidence>
<feature type="compositionally biased region" description="Polar residues" evidence="12">
    <location>
        <begin position="1004"/>
        <end position="1017"/>
    </location>
</feature>
<evidence type="ECO:0000259" key="13">
    <source>
        <dbReference type="PROSITE" id="PS52004"/>
    </source>
</evidence>
<dbReference type="InterPro" id="IPR014043">
    <property type="entry name" value="Acyl_transferase_dom"/>
</dbReference>
<comment type="caution">
    <text evidence="14">The sequence shown here is derived from an EMBL/GenBank/DDBJ whole genome shotgun (WGS) entry which is preliminary data.</text>
</comment>
<dbReference type="GO" id="GO:0019171">
    <property type="term" value="F:(3R)-hydroxyacyl-[acyl-carrier-protein] dehydratase activity"/>
    <property type="evidence" value="ECO:0007669"/>
    <property type="project" value="InterPro"/>
</dbReference>
<comment type="pathway">
    <text evidence="1">Lipid metabolism; fatty acid biosynthesis.</text>
</comment>
<feature type="region of interest" description="Disordered" evidence="12">
    <location>
        <begin position="1655"/>
        <end position="1737"/>
    </location>
</feature>
<feature type="compositionally biased region" description="Basic and acidic residues" evidence="12">
    <location>
        <begin position="1720"/>
        <end position="1731"/>
    </location>
</feature>
<feature type="region of interest" description="Disordered" evidence="12">
    <location>
        <begin position="952"/>
        <end position="1032"/>
    </location>
</feature>
<evidence type="ECO:0000256" key="12">
    <source>
        <dbReference type="SAM" id="MobiDB-lite"/>
    </source>
</evidence>
<dbReference type="InterPro" id="IPR014030">
    <property type="entry name" value="Ketoacyl_synth_N"/>
</dbReference>
<dbReference type="Gene3D" id="3.40.47.10">
    <property type="match status" value="2"/>
</dbReference>
<dbReference type="Pfam" id="PF02801">
    <property type="entry name" value="Ketoacyl-synt_C"/>
    <property type="match status" value="2"/>
</dbReference>
<evidence type="ECO:0000256" key="10">
    <source>
        <dbReference type="ARBA" id="ARBA00023239"/>
    </source>
</evidence>
<keyword evidence="6 11" id="KW-0808">Transferase</keyword>
<dbReference type="SUPFAM" id="SSF52151">
    <property type="entry name" value="FabD/lysophospholipase-like"/>
    <property type="match status" value="1"/>
</dbReference>
<evidence type="ECO:0000256" key="2">
    <source>
        <dbReference type="ARBA" id="ARBA00006714"/>
    </source>
</evidence>
<dbReference type="InterPro" id="IPR001227">
    <property type="entry name" value="Ac_transferase_dom_sf"/>
</dbReference>
<dbReference type="InterPro" id="IPR010083">
    <property type="entry name" value="FabA"/>
</dbReference>
<feature type="compositionally biased region" description="Polar residues" evidence="12">
    <location>
        <begin position="1709"/>
        <end position="1718"/>
    </location>
</feature>
<keyword evidence="8" id="KW-0443">Lipid metabolism</keyword>
<dbReference type="Gene3D" id="3.30.70.3290">
    <property type="match status" value="1"/>
</dbReference>
<dbReference type="GO" id="GO:0005737">
    <property type="term" value="C:cytoplasm"/>
    <property type="evidence" value="ECO:0007669"/>
    <property type="project" value="InterPro"/>
</dbReference>
<dbReference type="InterPro" id="IPR018201">
    <property type="entry name" value="Ketoacyl_synth_AS"/>
</dbReference>
<dbReference type="CDD" id="cd01287">
    <property type="entry name" value="FabA"/>
    <property type="match status" value="2"/>
</dbReference>
<evidence type="ECO:0000313" key="15">
    <source>
        <dbReference type="Proteomes" id="UP000280307"/>
    </source>
</evidence>
<proteinExistence type="inferred from homology"/>
<accession>A0A426U211</accession>
<feature type="region of interest" description="Disordered" evidence="12">
    <location>
        <begin position="457"/>
        <end position="496"/>
    </location>
</feature>
<keyword evidence="4" id="KW-0444">Lipid biosynthesis</keyword>
<keyword evidence="3" id="KW-0596">Phosphopantetheine</keyword>
<dbReference type="SUPFAM" id="SSF54637">
    <property type="entry name" value="Thioesterase/thiol ester dehydrase-isomerase"/>
    <property type="match status" value="4"/>
</dbReference>
<keyword evidence="5" id="KW-0597">Phosphoprotein</keyword>
<feature type="region of interest" description="Disordered" evidence="12">
    <location>
        <begin position="1563"/>
        <end position="1624"/>
    </location>
</feature>
<keyword evidence="10" id="KW-0456">Lyase</keyword>
<comment type="similarity">
    <text evidence="11">Belongs to the thiolase-like superfamily. Beta-ketoacyl-ACP synthases family.</text>
</comment>
<feature type="compositionally biased region" description="Basic and acidic residues" evidence="12">
    <location>
        <begin position="1667"/>
        <end position="1678"/>
    </location>
</feature>
<dbReference type="EMBL" id="RSAS01000332">
    <property type="protein sequence ID" value="RRR73545.1"/>
    <property type="molecule type" value="Genomic_DNA"/>
</dbReference>
<dbReference type="Proteomes" id="UP000280307">
    <property type="component" value="Unassembled WGS sequence"/>
</dbReference>
<feature type="domain" description="Ketosynthase family 3 (KS3)" evidence="13">
    <location>
        <begin position="2"/>
        <end position="449"/>
    </location>
</feature>
<feature type="compositionally biased region" description="Low complexity" evidence="12">
    <location>
        <begin position="1679"/>
        <end position="1694"/>
    </location>
</feature>
<dbReference type="InterPro" id="IPR052568">
    <property type="entry name" value="PKS-FAS_Synthase"/>
</dbReference>
<evidence type="ECO:0000256" key="1">
    <source>
        <dbReference type="ARBA" id="ARBA00005194"/>
    </source>
</evidence>
<dbReference type="GO" id="GO:0004315">
    <property type="term" value="F:3-oxoacyl-[acyl-carrier-protein] synthase activity"/>
    <property type="evidence" value="ECO:0007669"/>
    <property type="project" value="InterPro"/>
</dbReference>
<reference evidence="14 15" key="1">
    <citation type="submission" date="2018-12" db="EMBL/GenBank/DDBJ databases">
        <title>Genome Sequence of Candidatus Viridilinea halotolerans isolated from saline sulfide-rich spring.</title>
        <authorList>
            <person name="Grouzdev D.S."/>
            <person name="Burganskaya E.I."/>
            <person name="Krutkina M.S."/>
            <person name="Sukhacheva M.V."/>
            <person name="Gorlenko V.M."/>
        </authorList>
    </citation>
    <scope>NUCLEOTIDE SEQUENCE [LARGE SCALE GENOMIC DNA]</scope>
    <source>
        <strain evidence="14">Chok-6</strain>
    </source>
</reference>
<dbReference type="PANTHER" id="PTHR43074">
    <property type="entry name" value="OMEGA-3 POLYUNSATURATED FATTY ACID SYNTHASE PFAB-RELATED"/>
    <property type="match status" value="1"/>
</dbReference>
<dbReference type="Pfam" id="PF00109">
    <property type="entry name" value="ketoacyl-synt"/>
    <property type="match status" value="2"/>
</dbReference>
<keyword evidence="7" id="KW-0276">Fatty acid metabolism</keyword>
<dbReference type="SMART" id="SM00827">
    <property type="entry name" value="PKS_AT"/>
    <property type="match status" value="1"/>
</dbReference>
<dbReference type="InterPro" id="IPR013114">
    <property type="entry name" value="FabA_FabZ"/>
</dbReference>
<feature type="compositionally biased region" description="Basic and acidic residues" evidence="12">
    <location>
        <begin position="1563"/>
        <end position="1575"/>
    </location>
</feature>
<dbReference type="InterPro" id="IPR020841">
    <property type="entry name" value="PKS_Beta-ketoAc_synthase_dom"/>
</dbReference>
<dbReference type="SUPFAM" id="SSF53901">
    <property type="entry name" value="Thiolase-like"/>
    <property type="match status" value="2"/>
</dbReference>
<evidence type="ECO:0000256" key="3">
    <source>
        <dbReference type="ARBA" id="ARBA00022450"/>
    </source>
</evidence>
<dbReference type="SMART" id="SM00825">
    <property type="entry name" value="PKS_KS"/>
    <property type="match status" value="1"/>
</dbReference>
<protein>
    <submittedName>
        <fullName evidence="14">PfaB family protein</fullName>
    </submittedName>
</protein>
<dbReference type="Gene3D" id="3.10.129.10">
    <property type="entry name" value="Hotdog Thioesterase"/>
    <property type="match status" value="4"/>
</dbReference>
<comment type="similarity">
    <text evidence="2">Belongs to the thioester dehydratase family. FabA subfamily.</text>
</comment>
<dbReference type="GO" id="GO:0006633">
    <property type="term" value="P:fatty acid biosynthetic process"/>
    <property type="evidence" value="ECO:0007669"/>
    <property type="project" value="UniProtKB-UniPathway"/>
</dbReference>
<dbReference type="Gene3D" id="3.30.70.250">
    <property type="entry name" value="Malonyl-CoA ACP transacylase, ACP-binding"/>
    <property type="match status" value="1"/>
</dbReference>
<dbReference type="InterPro" id="IPR014181">
    <property type="entry name" value="Omega3_polyunsat_FA_synth-like"/>
</dbReference>
<dbReference type="NCBIfam" id="TIGR02816">
    <property type="entry name" value="pfaB_fam"/>
    <property type="match status" value="1"/>
</dbReference>
<sequence>MTQPIAIVGMACLFPGASSLAEFWQNLVAGRDSTSLATMEQMGIDPLLLFDPAKGQRDRYYALRGGFVQSPPFDPTGYQLPPEQLAELDKLYAWTLRVTREALADGGVFGDREALTRCGLVLGNLSFPTHASQRLLAPIYRRAVEQGLAQLAGWPVALDPAIFAAPGAARDAAISAGPAALAAQALGLRGGWLALDAACASSLYALKLACNQLQLGKADLMLASAVSAADALFIHMGFSIFQAFPEAGGASRPLDRNSRGLTSGEGAGALLLKRYSDAVRDGDKIYAVIQGIGWSNDGAGKHVLVPNPKGQLLAYERAYAEAGLAPSDTAYIECHATGTPVGDIAELQTIEQFFGQHGHLPMLGSVKSNFGHMLTAAGMAGVMKVALSMAHNQIPPTIGIETPLASPSGAVGPQQIVRSAQPWPSSHPNQAAVSAFGFGGTNAHLVLGRGPHPPYPLSHNVGEGAGGEGRPGNTQNLPALSPSPTTWERGPGGEGHQGHPPLAIIGMGACFGPWQSLNDVEQALVAGEQAFGPLPTTRWKGCEQDSDLLRAYGVAEGQAPVGGYIERFTIDSLRYKIPPAAGDQPIPQQLLILKVADEALRDAAMKPGANVAVLVAMEAELAVHQFRARVDTVWQLPAALERAGIHLQPNELAQLEDAIKATLNDPAQVNQYTSFIGNLMACRIAALWDFTGPAFTIAAEECGVFRALEVAQELLATGSVEAVVVGAVDLAGGVERVLTRSLVSPVGSGVGHDELASGWLVGEGAGAIVLRRHEPNAETEQRIYATIDSLALLTRQRGEQADQVVARAAQCALQAAGVKPAHVGALELWASGVAAEDAAEMAGLAQVYGANAAGQKVAPTCAVGSVKANVGHAQAAAGIASLIRAALSIHGRIQLGVPGWHAPREAALWATTPFYVPHDARPWMAPRGARRRAAVSALGSGGVVAHAVLGEAGRWPSPPHPLSRHAGEGAGGEGRPTPAQNPSAFPPSPTTWERGPGGEGHPTPAQNPSALTPSPTTWERGPGGEGRPVPPLDLRAHQQLPALIPLAANELTALQGLLDDLEAAVQAGQPLAAVQRDAISAWNEARGARHTLALVANTPNDLLRELGMARKALPGVVATGRSWETPGGSAFTARPLGQRGEVALVYPGAFTSYAGLGRTLLPAFPGLHEVLERAASRPDAAIGAHRLYLRQQTRPSEADLERQKLRLRGDTTSLMAAGVGFATLFTTLLREGFGLRPGCALGYSMGESTMQWALGVWRDGDEVMRRLATSPVFTQRLVGQRTAARDYLGLGAEGDDDFWHVYVVRAPAERVRERLRDERQVFLTHVNTPNEVVLAGLATALPPVLADLGGESFRAPFGAVMHCPPVEADVADLVTFHHMPVADVPPLRLYTAAHYGPGEVNSDAIAHNIARAVCQPVDFPRLVERAYADGARIFLELGPGNSCTRWISECFAGREHLALAIARRGADERMTLVQLLARLVAHQVPLDLHALLRPNAAQAPSGRSLMRPIVVGGPGITASIVSDAHRQMVAAGRGAPPDPLPVPVPLVAPHPLPAPPVEILESREQESVAAKERIATQENDAAISPSPTTWERGPEGEGHPSLPKSQPAAPQTTILPTHTPPEEVPALVEDLPAPTNHAELLAARERTMRQLLGSVESLLTTSPSPATRERGPGGEGHHPAPTSPTVATSPSPATWERGPGGEGHLSLAVSPTATSPSPATRERGPGGEGHHPVPAQNPNVIWDEAALLEFACGSIAKVFGPEYAVIDSYLRRVRLPMPPYLLVSRVTKLDAERDAYRPCSITTEYDIPRDAWYCVDGQAPWAVSVESGQCDLLLISYLGIDFQCKSERVYRLLDCTLTFLDDLPKAGETLRYDIKINSFARNGDTLLFFFSYECFVEERMVLKMDGGCAGFFSDGELAGGRGVIDNDRDLKERRAAIVQPFNAPLHTPRTTLSYEDLLRLSAGDVAGCFGPAYDQRGLNPSLRLPPPAMLMIDRVTSMDPQGGAWGLGLIVAEKELRPDHWYFPCHFKDDEVLAGSLMAEGCGQLLQCYMLALGMQSHTMDARFQPIFGLPQQVRCRGQVTPANSLMVYRMEITGIELEPVPLARAIVDILVDDRIVVRFNDLGLQLREKEPALQPPAQRAVRPALTESVLCNEQQISEFATGSLVACFGPDYAIYDGRRAPRTPNSELQLISRIVSVDGVRGTPRSGASLISEYDVPVNPWFCHQNSYPETPYSILMELGLQPCGFLSAWLGSTLPFAEHDLYFRNLDGTGQLLRPVDLRGKTLRNRVTMRSSTAIDGVIIQKFDYALECDGEPCFVGDAAFGYFTKAALAKQVGLDGGRETQPWLSEAQGQPVTTLELSDPAQPLYRAAAGRIHERLPVGHFHLLDRVKIVAGGGKQGQGYIYGERVVDPNDWFFRCHFHQDPVMPGSLGLEAMLRALQAYALHGGFGREFATPHLAVAHGPRCVWKYRGQIASPTVPTTMRLELHITRVERTSEGLLIVAEGSLWRDSLRIYHVKDLALAVVG</sequence>
<dbReference type="InterPro" id="IPR016035">
    <property type="entry name" value="Acyl_Trfase/lysoPLipase"/>
</dbReference>
<feature type="domain" description="Ketosynthase family 3 (KS3)" evidence="13">
    <location>
        <begin position="499"/>
        <end position="951"/>
    </location>
</feature>
<feature type="compositionally biased region" description="Polar residues" evidence="12">
    <location>
        <begin position="473"/>
        <end position="486"/>
    </location>
</feature>